<protein>
    <submittedName>
        <fullName evidence="2">BQ5605_C005g03601 protein</fullName>
    </submittedName>
</protein>
<evidence type="ECO:0000256" key="1">
    <source>
        <dbReference type="SAM" id="MobiDB-lite"/>
    </source>
</evidence>
<sequence length="443" mass="51186">MPNHSELQENPGKDRTLLPPEQPPHKIARHERTLNEKPRSHLGKKWSKSMSSHGVNLPTELIQRILLRSLPEPSWSSFQETSTTLRSVALVARVWTDWAQTELQRHVVLRDETTTNLWLEYYLTKSTKSEARTRFVQTLRIGGGTSMRTPPHRFDEVLARCGAQLQELWLAALKDVDLRQISDLSNLRTLDCVDLTLGFPAHLIDFQFPIVKPSLQRLETLIIKDVDIAASTHAIMFQDHNFPRLEVLYVDSAEVLAQIFDELNPDLYSDENDDAVFPRLRMLSPASDLRVPFIYPNGLLFLNLEGKFLKDHDWSDDFPSLPTTIRYLRFDRSVNVEDIVDFLQLVSLTNLETIFLPIGCQDPAEKDQFPQPLSKQWFDSRGVRIEYEIDSYDDSLALQDDSQPWSFLRRVEWVKARHPRKELTSPTSSQGHRRQRRDGGEGI</sequence>
<gene>
    <name evidence="2" type="primary">BQ5605_C005g03601</name>
    <name evidence="2" type="ORF">BQ5605_C005G03601</name>
</gene>
<evidence type="ECO:0000313" key="3">
    <source>
        <dbReference type="Proteomes" id="UP000249464"/>
    </source>
</evidence>
<dbReference type="SUPFAM" id="SSF52058">
    <property type="entry name" value="L domain-like"/>
    <property type="match status" value="1"/>
</dbReference>
<dbReference type="AlphaFoldDB" id="A0A2X0MEH4"/>
<name>A0A2X0MEH4_9BASI</name>
<feature type="compositionally biased region" description="Basic and acidic residues" evidence="1">
    <location>
        <begin position="30"/>
        <end position="39"/>
    </location>
</feature>
<keyword evidence="3" id="KW-1185">Reference proteome</keyword>
<dbReference type="Proteomes" id="UP000249464">
    <property type="component" value="Unassembled WGS sequence"/>
</dbReference>
<accession>A0A2X0MEH4</accession>
<evidence type="ECO:0000313" key="2">
    <source>
        <dbReference type="EMBL" id="SGY77312.1"/>
    </source>
</evidence>
<dbReference type="EMBL" id="FQNC01000047">
    <property type="protein sequence ID" value="SGY77312.1"/>
    <property type="molecule type" value="Genomic_DNA"/>
</dbReference>
<organism evidence="2 3">
    <name type="scientific">Microbotryum silenes-dioicae</name>
    <dbReference type="NCBI Taxonomy" id="796604"/>
    <lineage>
        <taxon>Eukaryota</taxon>
        <taxon>Fungi</taxon>
        <taxon>Dikarya</taxon>
        <taxon>Basidiomycota</taxon>
        <taxon>Pucciniomycotina</taxon>
        <taxon>Microbotryomycetes</taxon>
        <taxon>Microbotryales</taxon>
        <taxon>Microbotryaceae</taxon>
        <taxon>Microbotryum</taxon>
    </lineage>
</organism>
<feature type="region of interest" description="Disordered" evidence="1">
    <location>
        <begin position="1"/>
        <end position="52"/>
    </location>
</feature>
<feature type="region of interest" description="Disordered" evidence="1">
    <location>
        <begin position="419"/>
        <end position="443"/>
    </location>
</feature>
<reference evidence="2 3" key="1">
    <citation type="submission" date="2016-11" db="EMBL/GenBank/DDBJ databases">
        <authorList>
            <person name="Jaros S."/>
            <person name="Januszkiewicz K."/>
            <person name="Wedrychowicz H."/>
        </authorList>
    </citation>
    <scope>NUCLEOTIDE SEQUENCE [LARGE SCALE GENOMIC DNA]</scope>
</reference>
<proteinExistence type="predicted"/>